<evidence type="ECO:0000313" key="4">
    <source>
        <dbReference type="Proteomes" id="UP001347796"/>
    </source>
</evidence>
<dbReference type="PANTHER" id="PTHR21004">
    <property type="entry name" value="SERINE PROTEASE-RELATED"/>
    <property type="match status" value="1"/>
</dbReference>
<comment type="subcellular location">
    <subcellularLocation>
        <location evidence="1">Peroxisome</location>
    </subcellularLocation>
</comment>
<evidence type="ECO:0000313" key="3">
    <source>
        <dbReference type="EMBL" id="KAK6191845.1"/>
    </source>
</evidence>
<dbReference type="GO" id="GO:0031998">
    <property type="term" value="P:regulation of fatty acid beta-oxidation"/>
    <property type="evidence" value="ECO:0007669"/>
    <property type="project" value="TreeGrafter"/>
</dbReference>
<dbReference type="InterPro" id="IPR043504">
    <property type="entry name" value="Peptidase_S1_PA_chymotrypsin"/>
</dbReference>
<proteinExistence type="inferred from homology"/>
<keyword evidence="1" id="KW-0645">Protease</keyword>
<comment type="similarity">
    <text evidence="1">Belongs to the peptidase S1B family.</text>
</comment>
<dbReference type="Pfam" id="PF13365">
    <property type="entry name" value="Trypsin_2"/>
    <property type="match status" value="1"/>
</dbReference>
<dbReference type="InterPro" id="IPR039245">
    <property type="entry name" value="TYSND1/DEG15"/>
</dbReference>
<dbReference type="InterPro" id="IPR009003">
    <property type="entry name" value="Peptidase_S1_PA"/>
</dbReference>
<comment type="function">
    <text evidence="1">Peroxisomal protease that mediates both the removal of the leader peptide from proteins containing a PTS2 target sequence and processes several PTS1-containing proteins. Catalyzes the processing of PTS1-proteins involved in the peroxisomal beta-oxidation of fatty acids.</text>
</comment>
<dbReference type="GO" id="GO:0016485">
    <property type="term" value="P:protein processing"/>
    <property type="evidence" value="ECO:0007669"/>
    <property type="project" value="InterPro"/>
</dbReference>
<keyword evidence="1" id="KW-0720">Serine protease</keyword>
<keyword evidence="1" id="KW-0576">Peroxisome</keyword>
<comment type="caution">
    <text evidence="3">The sequence shown here is derived from an EMBL/GenBank/DDBJ whole genome shotgun (WGS) entry which is preliminary data.</text>
</comment>
<organism evidence="3 4">
    <name type="scientific">Patella caerulea</name>
    <name type="common">Rayed Mediterranean limpet</name>
    <dbReference type="NCBI Taxonomy" id="87958"/>
    <lineage>
        <taxon>Eukaryota</taxon>
        <taxon>Metazoa</taxon>
        <taxon>Spiralia</taxon>
        <taxon>Lophotrochozoa</taxon>
        <taxon>Mollusca</taxon>
        <taxon>Gastropoda</taxon>
        <taxon>Patellogastropoda</taxon>
        <taxon>Patelloidea</taxon>
        <taxon>Patellidae</taxon>
        <taxon>Patella</taxon>
    </lineage>
</organism>
<comment type="PTM">
    <text evidence="1">The full-lengh TYSND1 is the active the proteolytic processing of PTS1- and PTS2-proteins and in self-cleavage, and intermolecular self-cleavage of TYSND1 down-regulates its protease activity.</text>
</comment>
<name>A0AAN8KI51_PATCE</name>
<dbReference type="Gene3D" id="2.40.10.10">
    <property type="entry name" value="Trypsin-like serine proteases"/>
    <property type="match status" value="3"/>
</dbReference>
<dbReference type="AlphaFoldDB" id="A0AAN8KI51"/>
<reference evidence="3 4" key="1">
    <citation type="submission" date="2024-01" db="EMBL/GenBank/DDBJ databases">
        <title>The genome of the rayed Mediterranean limpet Patella caerulea (Linnaeus, 1758).</title>
        <authorList>
            <person name="Anh-Thu Weber A."/>
            <person name="Halstead-Nussloch G."/>
        </authorList>
    </citation>
    <scope>NUCLEOTIDE SEQUENCE [LARGE SCALE GENOMIC DNA]</scope>
    <source>
        <strain evidence="3">AATW-2023a</strain>
        <tissue evidence="3">Whole specimen</tissue>
    </source>
</reference>
<gene>
    <name evidence="3" type="ORF">SNE40_003434</name>
</gene>
<protein>
    <recommendedName>
        <fullName evidence="1">Peroxisomal leader peptide-processing protease</fullName>
        <ecNumber evidence="1">3.4.21.-</ecNumber>
    </recommendedName>
</protein>
<dbReference type="SUPFAM" id="SSF50494">
    <property type="entry name" value="Trypsin-like serine proteases"/>
    <property type="match status" value="2"/>
</dbReference>
<dbReference type="EC" id="3.4.21.-" evidence="1"/>
<feature type="region of interest" description="Disordered" evidence="2">
    <location>
        <begin position="399"/>
        <end position="429"/>
    </location>
</feature>
<keyword evidence="1" id="KW-0378">Hydrolase</keyword>
<sequence>MKNNGSAAPCIVSVYTQAANKKTEASTSGFMVEHGVIVTTATIFTQLFVQFPDLLKDVEKSFYKNRDFKLHVKCQVTFEKLPSRHQKKVSFNDLQTTLTRCSSDYTSTSRVQHYNAEIIHVFSCPNFTEAFERLLGGSDWSYDQKISLDENQEKNDDISGKILTTLMQKFVLVKVDDLPVEYKVVGDYINDCVNVGDKLDICGTPFGNLSADVFINSWSSGIVSNVYGKDNCLILTDARSIPGTEGGPVYVNNNNRKSLCGIVVASLCWKNNEWIGLSIVCSIKDVISAMFIDRLQRIENITQSSSTTTRTGGCLSVYDNIVMVKAGDTWGSGVIINHTPSTTYILTCSHVIKPSHSHPVGIRENGNKSFINSHILYHHDPPVQFDIALLSTGTIGQRSSFSGRAGQKSPSTGQRSISTDTTGQMSTWTSRTGQRLNHTFPIKPIEGSRVYAIGHAIFGENFNLEPTITSGVISKVIKVNNVPVMIQTTCAVHPGASGGALVNEDGRLVGIIASNTKDTESGACFPHVSMVIPAITIWPVISTFIHSHDVNILKQLRITNKTVNDLWSLKTSKPAPQIVASKL</sequence>
<evidence type="ECO:0000256" key="2">
    <source>
        <dbReference type="SAM" id="MobiDB-lite"/>
    </source>
</evidence>
<accession>A0AAN8KI51</accession>
<dbReference type="EMBL" id="JAZGQO010000002">
    <property type="protein sequence ID" value="KAK6191845.1"/>
    <property type="molecule type" value="Genomic_DNA"/>
</dbReference>
<dbReference type="GO" id="GO:0005777">
    <property type="term" value="C:peroxisome"/>
    <property type="evidence" value="ECO:0007669"/>
    <property type="project" value="UniProtKB-SubCell"/>
</dbReference>
<keyword evidence="4" id="KW-1185">Reference proteome</keyword>
<dbReference type="PANTHER" id="PTHR21004:SF0">
    <property type="entry name" value="PEROXISOMAL LEADER PEPTIDE-PROCESSING PROTEASE"/>
    <property type="match status" value="1"/>
</dbReference>
<dbReference type="GO" id="GO:0004252">
    <property type="term" value="F:serine-type endopeptidase activity"/>
    <property type="evidence" value="ECO:0007669"/>
    <property type="project" value="InterPro"/>
</dbReference>
<dbReference type="Proteomes" id="UP001347796">
    <property type="component" value="Unassembled WGS sequence"/>
</dbReference>
<evidence type="ECO:0000256" key="1">
    <source>
        <dbReference type="PIRNR" id="PIRNR037989"/>
    </source>
</evidence>